<dbReference type="PROSITE" id="PS51885">
    <property type="entry name" value="NEPRILYSIN"/>
    <property type="match status" value="1"/>
</dbReference>
<evidence type="ECO:0000313" key="12">
    <source>
        <dbReference type="WBParaSite" id="SBAD_0000697401-mRNA-1"/>
    </source>
</evidence>
<dbReference type="InterPro" id="IPR024079">
    <property type="entry name" value="MetalloPept_cat_dom_sf"/>
</dbReference>
<evidence type="ECO:0000313" key="10">
    <source>
        <dbReference type="EMBL" id="VDP10639.1"/>
    </source>
</evidence>
<dbReference type="Proteomes" id="UP000270296">
    <property type="component" value="Unassembled WGS sequence"/>
</dbReference>
<dbReference type="AlphaFoldDB" id="A0A183ISW6"/>
<dbReference type="GO" id="GO:0046872">
    <property type="term" value="F:metal ion binding"/>
    <property type="evidence" value="ECO:0007669"/>
    <property type="project" value="UniProtKB-KW"/>
</dbReference>
<comment type="similarity">
    <text evidence="2">Belongs to the peptidase M13 family.</text>
</comment>
<reference evidence="12" key="1">
    <citation type="submission" date="2016-06" db="UniProtKB">
        <authorList>
            <consortium name="WormBaseParasite"/>
        </authorList>
    </citation>
    <scope>IDENTIFICATION</scope>
</reference>
<evidence type="ECO:0000256" key="7">
    <source>
        <dbReference type="ARBA" id="ARBA00023049"/>
    </source>
</evidence>
<keyword evidence="5" id="KW-0378">Hydrolase</keyword>
<dbReference type="InterPro" id="IPR000718">
    <property type="entry name" value="Peptidase_M13"/>
</dbReference>
<evidence type="ECO:0000256" key="2">
    <source>
        <dbReference type="ARBA" id="ARBA00007357"/>
    </source>
</evidence>
<keyword evidence="3" id="KW-0645">Protease</keyword>
<dbReference type="WBParaSite" id="SBAD_0000697401-mRNA-1">
    <property type="protein sequence ID" value="SBAD_0000697401-mRNA-1"/>
    <property type="gene ID" value="SBAD_0000697401"/>
</dbReference>
<dbReference type="GO" id="GO:0004222">
    <property type="term" value="F:metalloendopeptidase activity"/>
    <property type="evidence" value="ECO:0007669"/>
    <property type="project" value="InterPro"/>
</dbReference>
<dbReference type="GO" id="GO:0016485">
    <property type="term" value="P:protein processing"/>
    <property type="evidence" value="ECO:0007669"/>
    <property type="project" value="TreeGrafter"/>
</dbReference>
<evidence type="ECO:0000256" key="6">
    <source>
        <dbReference type="ARBA" id="ARBA00022833"/>
    </source>
</evidence>
<evidence type="ECO:0000256" key="1">
    <source>
        <dbReference type="ARBA" id="ARBA00001947"/>
    </source>
</evidence>
<evidence type="ECO:0000259" key="8">
    <source>
        <dbReference type="Pfam" id="PF01431"/>
    </source>
</evidence>
<name>A0A183ISW6_9BILA</name>
<dbReference type="PANTHER" id="PTHR11733:SF240">
    <property type="entry name" value="GH14155P-RELATED"/>
    <property type="match status" value="1"/>
</dbReference>
<dbReference type="InterPro" id="IPR018497">
    <property type="entry name" value="Peptidase_M13_C"/>
</dbReference>
<dbReference type="EMBL" id="UZAM01009983">
    <property type="protein sequence ID" value="VDP10639.1"/>
    <property type="molecule type" value="Genomic_DNA"/>
</dbReference>
<sequence>MISFLVPQKDHALEDTCYTFVISALPFAAGRLYIGNSYPVQKKKLERELVSSVTEQFLVQLKRADWMDAVSKRLATAKLKNMVQNVAYPSWIMSDADLDQFYEGLSESILPDDNFMICLQKINAFDETKAFAKLLLAPDRTDFYASPATVNAWYIPFYNSITIPAAILNPDIFDDDFPMATNYGAAGFVVGHEITHGFDNMGIQFFENGYLDTWMSKQSQRRFANRAQCFIDQYQKFCYPQVNNTCINGQMTLGENLSDNGGLKTAFYAYQRYAAFQDGKHEHIPGFSDYSMNQIFFLSFAHTFCTSISDAMLAKLLLTDVHSPAEARVIGTLKNFEEFGIAFGCKIGQPMRPLKRCSIW</sequence>
<evidence type="ECO:0000256" key="4">
    <source>
        <dbReference type="ARBA" id="ARBA00022723"/>
    </source>
</evidence>
<dbReference type="Pfam" id="PF01431">
    <property type="entry name" value="Peptidase_M13"/>
    <property type="match status" value="1"/>
</dbReference>
<dbReference type="GO" id="GO:0005886">
    <property type="term" value="C:plasma membrane"/>
    <property type="evidence" value="ECO:0007669"/>
    <property type="project" value="TreeGrafter"/>
</dbReference>
<dbReference type="PRINTS" id="PR00786">
    <property type="entry name" value="NEPRILYSIN"/>
</dbReference>
<keyword evidence="11" id="KW-1185">Reference proteome</keyword>
<reference evidence="10 11" key="2">
    <citation type="submission" date="2018-11" db="EMBL/GenBank/DDBJ databases">
        <authorList>
            <consortium name="Pathogen Informatics"/>
        </authorList>
    </citation>
    <scope>NUCLEOTIDE SEQUENCE [LARGE SCALE GENOMIC DNA]</scope>
</reference>
<dbReference type="PANTHER" id="PTHR11733">
    <property type="entry name" value="ZINC METALLOPROTEASE FAMILY M13 NEPRILYSIN-RELATED"/>
    <property type="match status" value="1"/>
</dbReference>
<protein>
    <submittedName>
        <fullName evidence="12">Peptidase_M13 domain-containing protein</fullName>
    </submittedName>
</protein>
<evidence type="ECO:0000256" key="3">
    <source>
        <dbReference type="ARBA" id="ARBA00022670"/>
    </source>
</evidence>
<organism evidence="12">
    <name type="scientific">Soboliphyme baturini</name>
    <dbReference type="NCBI Taxonomy" id="241478"/>
    <lineage>
        <taxon>Eukaryota</taxon>
        <taxon>Metazoa</taxon>
        <taxon>Ecdysozoa</taxon>
        <taxon>Nematoda</taxon>
        <taxon>Enoplea</taxon>
        <taxon>Dorylaimia</taxon>
        <taxon>Dioctophymatida</taxon>
        <taxon>Dioctophymatoidea</taxon>
        <taxon>Soboliphymatidae</taxon>
        <taxon>Soboliphyme</taxon>
    </lineage>
</organism>
<gene>
    <name evidence="10" type="ORF">SBAD_LOCUS6711</name>
</gene>
<dbReference type="SUPFAM" id="SSF55486">
    <property type="entry name" value="Metalloproteases ('zincins'), catalytic domain"/>
    <property type="match status" value="1"/>
</dbReference>
<proteinExistence type="inferred from homology"/>
<evidence type="ECO:0000256" key="5">
    <source>
        <dbReference type="ARBA" id="ARBA00022801"/>
    </source>
</evidence>
<dbReference type="InterPro" id="IPR008753">
    <property type="entry name" value="Peptidase_M13_N"/>
</dbReference>
<dbReference type="Pfam" id="PF05649">
    <property type="entry name" value="Peptidase_M13_N"/>
    <property type="match status" value="1"/>
</dbReference>
<dbReference type="CDD" id="cd08662">
    <property type="entry name" value="M13"/>
    <property type="match status" value="1"/>
</dbReference>
<keyword evidence="7" id="KW-0482">Metalloprotease</keyword>
<keyword evidence="6" id="KW-0862">Zinc</keyword>
<keyword evidence="4" id="KW-0479">Metal-binding</keyword>
<feature type="domain" description="Peptidase M13 C-terminal" evidence="8">
    <location>
        <begin position="151"/>
        <end position="359"/>
    </location>
</feature>
<feature type="domain" description="Peptidase M13 N-terminal" evidence="9">
    <location>
        <begin position="14"/>
        <end position="89"/>
    </location>
</feature>
<evidence type="ECO:0000313" key="11">
    <source>
        <dbReference type="Proteomes" id="UP000270296"/>
    </source>
</evidence>
<dbReference type="OrthoDB" id="6475849at2759"/>
<dbReference type="Gene3D" id="3.40.390.10">
    <property type="entry name" value="Collagenase (Catalytic Domain)"/>
    <property type="match status" value="2"/>
</dbReference>
<evidence type="ECO:0000259" key="9">
    <source>
        <dbReference type="Pfam" id="PF05649"/>
    </source>
</evidence>
<comment type="cofactor">
    <cofactor evidence="1">
        <name>Zn(2+)</name>
        <dbReference type="ChEBI" id="CHEBI:29105"/>
    </cofactor>
</comment>
<accession>A0A183ISW6</accession>